<dbReference type="AlphaFoldDB" id="A0A3N2C6G5"/>
<dbReference type="PIRSF" id="PIRSF000337">
    <property type="entry name" value="NTA_MOA"/>
    <property type="match status" value="1"/>
</dbReference>
<feature type="binding site" evidence="6">
    <location>
        <position position="104"/>
    </location>
    <ligand>
        <name>FMN</name>
        <dbReference type="ChEBI" id="CHEBI:58210"/>
    </ligand>
</feature>
<evidence type="ECO:0000256" key="4">
    <source>
        <dbReference type="ARBA" id="ARBA00023033"/>
    </source>
</evidence>
<feature type="binding site" evidence="6">
    <location>
        <position position="158"/>
    </location>
    <ligand>
        <name>FMN</name>
        <dbReference type="ChEBI" id="CHEBI:58210"/>
    </ligand>
</feature>
<dbReference type="InterPro" id="IPR051260">
    <property type="entry name" value="Diverse_substr_monoxygenases"/>
</dbReference>
<evidence type="ECO:0000256" key="3">
    <source>
        <dbReference type="ARBA" id="ARBA00023002"/>
    </source>
</evidence>
<evidence type="ECO:0000313" key="8">
    <source>
        <dbReference type="EMBL" id="ROR83103.1"/>
    </source>
</evidence>
<evidence type="ECO:0000256" key="1">
    <source>
        <dbReference type="ARBA" id="ARBA00022630"/>
    </source>
</evidence>
<feature type="binding site" evidence="6">
    <location>
        <position position="230"/>
    </location>
    <ligand>
        <name>FMN</name>
        <dbReference type="ChEBI" id="CHEBI:58210"/>
    </ligand>
</feature>
<reference evidence="8 9" key="1">
    <citation type="submission" date="2018-11" db="EMBL/GenBank/DDBJ databases">
        <title>Sequencing the genomes of 1000 actinobacteria strains.</title>
        <authorList>
            <person name="Klenk H.-P."/>
        </authorList>
    </citation>
    <scope>NUCLEOTIDE SEQUENCE [LARGE SCALE GENOMIC DNA]</scope>
    <source>
        <strain evidence="8 9">DSM 14012</strain>
    </source>
</reference>
<gene>
    <name evidence="8" type="ORF">EDD42_3207</name>
</gene>
<comment type="caution">
    <text evidence="8">The sequence shown here is derived from an EMBL/GenBank/DDBJ whole genome shotgun (WGS) entry which is preliminary data.</text>
</comment>
<dbReference type="GO" id="GO:0016705">
    <property type="term" value="F:oxidoreductase activity, acting on paired donors, with incorporation or reduction of molecular oxygen"/>
    <property type="evidence" value="ECO:0007669"/>
    <property type="project" value="InterPro"/>
</dbReference>
<protein>
    <submittedName>
        <fullName evidence="8">FMN-dependent oxidoreductase (Nitrilotriacetate monooxygenase family)</fullName>
    </submittedName>
</protein>
<evidence type="ECO:0000256" key="2">
    <source>
        <dbReference type="ARBA" id="ARBA00022643"/>
    </source>
</evidence>
<proteinExistence type="inferred from homology"/>
<feature type="binding site" evidence="6">
    <location>
        <position position="154"/>
    </location>
    <ligand>
        <name>FMN</name>
        <dbReference type="ChEBI" id="CHEBI:58210"/>
    </ligand>
</feature>
<name>A0A3N2C6G5_9MICO</name>
<evidence type="ECO:0000256" key="5">
    <source>
        <dbReference type="ARBA" id="ARBA00033748"/>
    </source>
</evidence>
<dbReference type="Gene3D" id="3.20.20.30">
    <property type="entry name" value="Luciferase-like domain"/>
    <property type="match status" value="1"/>
</dbReference>
<keyword evidence="9" id="KW-1185">Reference proteome</keyword>
<dbReference type="Pfam" id="PF00296">
    <property type="entry name" value="Bac_luciferase"/>
    <property type="match status" value="1"/>
</dbReference>
<sequence>MSKRIILNAFDMSCVTHQAPGLWKHPDNQAHRYNDIDYWIDLAKLLERGTFDALFIADVVGIYDVYRHSSAPALIDSAQLPVGDPIIQVSAMAKATEHLGFGVTVASTYELPYALARRFSTLDHFTKGRVGWNVVTSYLDSAARNLGLTTQIKHDDRYGIGEEFLDVTYKLWEGSWEDDAVIIDRENGVYTDPTKVHPINHRGEHFQVPGIHLSEPSPQRTPVIFQAGASARGRQFAATHGEAVFINGLVPELTRKTTDDIRDRAEALGRPRDSVKILTLATAIVAETDEEAQAKYEEYQQHISLDGALTLYGGWSGLDLSSFDPDKPLKYVDTDAARSALAIFTLADPDREWTPRDIAHYIGIGGIGPVFVGSAATVADEIERWIDVAGTDGFNLAYVITPGTFEAVVDLLVPELRRRGRVWDEYPEGTLRGRLNGTGSPVVPEWHPAHRYRGAYVGQPSAADDTAPSLFDTDNAYETNAYATEGASA</sequence>
<feature type="domain" description="Luciferase-like" evidence="7">
    <location>
        <begin position="28"/>
        <end position="385"/>
    </location>
</feature>
<keyword evidence="2 6" id="KW-0288">FMN</keyword>
<dbReference type="InterPro" id="IPR016215">
    <property type="entry name" value="NTA_MOA"/>
</dbReference>
<keyword evidence="3" id="KW-0560">Oxidoreductase</keyword>
<dbReference type="PANTHER" id="PTHR30011:SF16">
    <property type="entry name" value="C2H2 FINGER DOMAIN TRANSCRIPTION FACTOR (EUROFUNG)-RELATED"/>
    <property type="match status" value="1"/>
</dbReference>
<comment type="similarity">
    <text evidence="5">Belongs to the NtaA/SnaA/DszA monooxygenase family.</text>
</comment>
<dbReference type="InterPro" id="IPR036661">
    <property type="entry name" value="Luciferase-like_sf"/>
</dbReference>
<dbReference type="GO" id="GO:0004497">
    <property type="term" value="F:monooxygenase activity"/>
    <property type="evidence" value="ECO:0007669"/>
    <property type="project" value="UniProtKB-KW"/>
</dbReference>
<accession>A0A3N2C6G5</accession>
<evidence type="ECO:0000259" key="7">
    <source>
        <dbReference type="Pfam" id="PF00296"/>
    </source>
</evidence>
<feature type="binding site" evidence="6">
    <location>
        <position position="58"/>
    </location>
    <ligand>
        <name>FMN</name>
        <dbReference type="ChEBI" id="CHEBI:58210"/>
    </ligand>
</feature>
<dbReference type="PANTHER" id="PTHR30011">
    <property type="entry name" value="ALKANESULFONATE MONOOXYGENASE-RELATED"/>
    <property type="match status" value="1"/>
</dbReference>
<evidence type="ECO:0000256" key="6">
    <source>
        <dbReference type="PIRSR" id="PIRSR000337-1"/>
    </source>
</evidence>
<dbReference type="EMBL" id="RKHL01000001">
    <property type="protein sequence ID" value="ROR83103.1"/>
    <property type="molecule type" value="Genomic_DNA"/>
</dbReference>
<organism evidence="8 9">
    <name type="scientific">Plantibacter flavus</name>
    <dbReference type="NCBI Taxonomy" id="150123"/>
    <lineage>
        <taxon>Bacteria</taxon>
        <taxon>Bacillati</taxon>
        <taxon>Actinomycetota</taxon>
        <taxon>Actinomycetes</taxon>
        <taxon>Micrococcales</taxon>
        <taxon>Microbacteriaceae</taxon>
        <taxon>Plantibacter</taxon>
    </lineage>
</organism>
<dbReference type="NCBIfam" id="TIGR03860">
    <property type="entry name" value="FMN_nitrolo"/>
    <property type="match status" value="1"/>
</dbReference>
<keyword evidence="4 8" id="KW-0503">Monooxygenase</keyword>
<dbReference type="InterPro" id="IPR011251">
    <property type="entry name" value="Luciferase-like_dom"/>
</dbReference>
<dbReference type="RefSeq" id="WP_085513746.1">
    <property type="nucleotide sequence ID" value="NZ_FXAP01000006.1"/>
</dbReference>
<dbReference type="SUPFAM" id="SSF51679">
    <property type="entry name" value="Bacterial luciferase-like"/>
    <property type="match status" value="1"/>
</dbReference>
<dbReference type="Proteomes" id="UP000266915">
    <property type="component" value="Unassembled WGS sequence"/>
</dbReference>
<keyword evidence="1 6" id="KW-0285">Flavoprotein</keyword>
<evidence type="ECO:0000313" key="9">
    <source>
        <dbReference type="Proteomes" id="UP000266915"/>
    </source>
</evidence>